<keyword evidence="4 5" id="KW-0472">Membrane</keyword>
<evidence type="ECO:0000313" key="6">
    <source>
        <dbReference type="EMBL" id="RNA13095.1"/>
    </source>
</evidence>
<keyword evidence="2 5" id="KW-0812">Transmembrane</keyword>
<evidence type="ECO:0000256" key="5">
    <source>
        <dbReference type="RuleBase" id="RU004379"/>
    </source>
</evidence>
<feature type="transmembrane region" description="Helical" evidence="5">
    <location>
        <begin position="103"/>
        <end position="123"/>
    </location>
</feature>
<dbReference type="OrthoDB" id="7933078at2759"/>
<dbReference type="EMBL" id="REGN01005508">
    <property type="protein sequence ID" value="RNA13095.1"/>
    <property type="molecule type" value="Genomic_DNA"/>
</dbReference>
<dbReference type="GO" id="GO:0043066">
    <property type="term" value="P:negative regulation of apoptotic process"/>
    <property type="evidence" value="ECO:0007669"/>
    <property type="project" value="TreeGrafter"/>
</dbReference>
<comment type="caution">
    <text evidence="6">The sequence shown here is derived from an EMBL/GenBank/DDBJ whole genome shotgun (WGS) entry which is preliminary data.</text>
</comment>
<dbReference type="InterPro" id="IPR006214">
    <property type="entry name" value="Bax_inhibitor_1-related"/>
</dbReference>
<feature type="transmembrane region" description="Helical" evidence="5">
    <location>
        <begin position="186"/>
        <end position="205"/>
    </location>
</feature>
<evidence type="ECO:0000256" key="2">
    <source>
        <dbReference type="ARBA" id="ARBA00022692"/>
    </source>
</evidence>
<reference evidence="6 7" key="1">
    <citation type="journal article" date="2018" name="Sci. Rep.">
        <title>Genomic signatures of local adaptation to the degree of environmental predictability in rotifers.</title>
        <authorList>
            <person name="Franch-Gras L."/>
            <person name="Hahn C."/>
            <person name="Garcia-Roger E.M."/>
            <person name="Carmona M.J."/>
            <person name="Serra M."/>
            <person name="Gomez A."/>
        </authorList>
    </citation>
    <scope>NUCLEOTIDE SEQUENCE [LARGE SCALE GENOMIC DNA]</scope>
    <source>
        <strain evidence="6">HYR1</strain>
    </source>
</reference>
<dbReference type="AlphaFoldDB" id="A0A3M7QQ32"/>
<accession>A0A3M7QQ32</accession>
<organism evidence="6 7">
    <name type="scientific">Brachionus plicatilis</name>
    <name type="common">Marine rotifer</name>
    <name type="synonym">Brachionus muelleri</name>
    <dbReference type="NCBI Taxonomy" id="10195"/>
    <lineage>
        <taxon>Eukaryota</taxon>
        <taxon>Metazoa</taxon>
        <taxon>Spiralia</taxon>
        <taxon>Gnathifera</taxon>
        <taxon>Rotifera</taxon>
        <taxon>Eurotatoria</taxon>
        <taxon>Monogononta</taxon>
        <taxon>Pseudotrocha</taxon>
        <taxon>Ploima</taxon>
        <taxon>Brachionidae</taxon>
        <taxon>Brachionus</taxon>
    </lineage>
</organism>
<evidence type="ECO:0000313" key="7">
    <source>
        <dbReference type="Proteomes" id="UP000276133"/>
    </source>
</evidence>
<gene>
    <name evidence="6" type="ORF">BpHYR1_027356</name>
</gene>
<feature type="transmembrane region" description="Helical" evidence="5">
    <location>
        <begin position="129"/>
        <end position="150"/>
    </location>
</feature>
<protein>
    <submittedName>
        <fullName evidence="6">Lifeguard 4-like</fullName>
    </submittedName>
</protein>
<name>A0A3M7QQ32_BRAPC</name>
<proteinExistence type="inferred from homology"/>
<evidence type="ECO:0000256" key="1">
    <source>
        <dbReference type="ARBA" id="ARBA00004141"/>
    </source>
</evidence>
<dbReference type="PANTHER" id="PTHR23291:SF50">
    <property type="entry name" value="PROTEIN LIFEGUARD 4"/>
    <property type="match status" value="1"/>
</dbReference>
<feature type="transmembrane region" description="Helical" evidence="5">
    <location>
        <begin position="162"/>
        <end position="180"/>
    </location>
</feature>
<comment type="subcellular location">
    <subcellularLocation>
        <location evidence="1">Membrane</location>
        <topology evidence="1">Multi-pass membrane protein</topology>
    </subcellularLocation>
</comment>
<feature type="transmembrane region" description="Helical" evidence="5">
    <location>
        <begin position="77"/>
        <end position="96"/>
    </location>
</feature>
<keyword evidence="3 5" id="KW-1133">Transmembrane helix</keyword>
<comment type="similarity">
    <text evidence="5">Belongs to the BI1 family.</text>
</comment>
<evidence type="ECO:0000256" key="4">
    <source>
        <dbReference type="ARBA" id="ARBA00023136"/>
    </source>
</evidence>
<dbReference type="GO" id="GO:0016020">
    <property type="term" value="C:membrane"/>
    <property type="evidence" value="ECO:0007669"/>
    <property type="project" value="UniProtKB-SubCell"/>
</dbReference>
<keyword evidence="7" id="KW-1185">Reference proteome</keyword>
<dbReference type="Proteomes" id="UP000276133">
    <property type="component" value="Unassembled WGS sequence"/>
</dbReference>
<evidence type="ECO:0000256" key="3">
    <source>
        <dbReference type="ARBA" id="ARBA00022989"/>
    </source>
</evidence>
<feature type="transmembrane region" description="Helical" evidence="5">
    <location>
        <begin position="45"/>
        <end position="65"/>
    </location>
</feature>
<dbReference type="PANTHER" id="PTHR23291">
    <property type="entry name" value="BAX INHIBITOR-RELATED"/>
    <property type="match status" value="1"/>
</dbReference>
<dbReference type="Pfam" id="PF01027">
    <property type="entry name" value="Bax1-I"/>
    <property type="match status" value="1"/>
</dbReference>
<sequence>MNQDRVIHQEGDPTRSNHSIVDDFMYGSNVAQSHVTIRLGFLRKVYGILFSQLAFTSIVCIFIINSPGFQEILKENPWIMIFNFGVTFALLIGLMINRTNYPMNYYLLALFTFFESISVGLITSFYETWIVVQAFILTSLVVGSLTLYTFQTKRDFKAGGAILSSLLLLLIFGGLFQIFFQNEMMHTLLAILGAFVFSGFIVYDTQMIMKKLSPEEYILGVINLYLDIINLFLEILKILDSMKKN</sequence>